<keyword evidence="2" id="KW-1185">Reference proteome</keyword>
<dbReference type="RefSeq" id="WP_211874566.1">
    <property type="nucleotide sequence ID" value="NZ_JAAEDH010000012.1"/>
</dbReference>
<comment type="caution">
    <text evidence="1">The sequence shown here is derived from an EMBL/GenBank/DDBJ whole genome shotgun (WGS) entry which is preliminary data.</text>
</comment>
<organism evidence="1 2">
    <name type="scientific">Plastoroseomonas arctica</name>
    <dbReference type="NCBI Taxonomy" id="1509237"/>
    <lineage>
        <taxon>Bacteria</taxon>
        <taxon>Pseudomonadati</taxon>
        <taxon>Pseudomonadota</taxon>
        <taxon>Alphaproteobacteria</taxon>
        <taxon>Acetobacterales</taxon>
        <taxon>Acetobacteraceae</taxon>
        <taxon>Plastoroseomonas</taxon>
    </lineage>
</organism>
<evidence type="ECO:0000313" key="1">
    <source>
        <dbReference type="EMBL" id="MBR0655726.1"/>
    </source>
</evidence>
<reference evidence="1" key="2">
    <citation type="journal article" date="2021" name="Syst. Appl. Microbiol.">
        <title>Roseomonas hellenica sp. nov., isolated from roots of wild-growing Alkanna tinctoria.</title>
        <authorList>
            <person name="Rat A."/>
            <person name="Naranjo H.D."/>
            <person name="Lebbe L."/>
            <person name="Cnockaert M."/>
            <person name="Krigas N."/>
            <person name="Grigoriadou K."/>
            <person name="Maloupa E."/>
            <person name="Willems A."/>
        </authorList>
    </citation>
    <scope>NUCLEOTIDE SEQUENCE</scope>
    <source>
        <strain evidence="1">LMG 28251</strain>
    </source>
</reference>
<evidence type="ECO:0000313" key="2">
    <source>
        <dbReference type="Proteomes" id="UP001196068"/>
    </source>
</evidence>
<dbReference type="EMBL" id="JAAEDH010000012">
    <property type="protein sequence ID" value="MBR0655726.1"/>
    <property type="molecule type" value="Genomic_DNA"/>
</dbReference>
<name>A0AAF1JX04_9PROT</name>
<proteinExistence type="predicted"/>
<gene>
    <name evidence="1" type="ORF">GXW79_11630</name>
</gene>
<accession>A0AAF1JX04</accession>
<dbReference type="Proteomes" id="UP001196068">
    <property type="component" value="Unassembled WGS sequence"/>
</dbReference>
<protein>
    <submittedName>
        <fullName evidence="1">Peptide chain release factor 1</fullName>
    </submittedName>
</protein>
<dbReference type="AlphaFoldDB" id="A0AAF1JX04"/>
<sequence>MSELVVDRKREEKLAEIERLLNDPEAEMDAHRVWALLAEVARPAVHPR</sequence>
<reference evidence="1" key="1">
    <citation type="submission" date="2020-01" db="EMBL/GenBank/DDBJ databases">
        <authorList>
            <person name="Rat A."/>
        </authorList>
    </citation>
    <scope>NUCLEOTIDE SEQUENCE</scope>
    <source>
        <strain evidence="1">LMG 28251</strain>
    </source>
</reference>